<gene>
    <name evidence="1" type="ORF">Anas_11104</name>
</gene>
<evidence type="ECO:0000313" key="1">
    <source>
        <dbReference type="EMBL" id="KAB7497945.1"/>
    </source>
</evidence>
<protein>
    <submittedName>
        <fullName evidence="1">Uncharacterized protein</fullName>
    </submittedName>
</protein>
<dbReference type="AlphaFoldDB" id="A0A5N5SVK8"/>
<proteinExistence type="predicted"/>
<dbReference type="EMBL" id="SEYY01019741">
    <property type="protein sequence ID" value="KAB7497945.1"/>
    <property type="molecule type" value="Genomic_DNA"/>
</dbReference>
<keyword evidence="2" id="KW-1185">Reference proteome</keyword>
<name>A0A5N5SVK8_9CRUS</name>
<dbReference type="Proteomes" id="UP000326759">
    <property type="component" value="Unassembled WGS sequence"/>
</dbReference>
<comment type="caution">
    <text evidence="1">The sequence shown here is derived from an EMBL/GenBank/DDBJ whole genome shotgun (WGS) entry which is preliminary data.</text>
</comment>
<accession>A0A5N5SVK8</accession>
<dbReference type="OrthoDB" id="10430153at2759"/>
<reference evidence="1 2" key="1">
    <citation type="journal article" date="2019" name="PLoS Biol.">
        <title>Sex chromosomes control vertical transmission of feminizing Wolbachia symbionts in an isopod.</title>
        <authorList>
            <person name="Becking T."/>
            <person name="Chebbi M.A."/>
            <person name="Giraud I."/>
            <person name="Moumen B."/>
            <person name="Laverre T."/>
            <person name="Caubet Y."/>
            <person name="Peccoud J."/>
            <person name="Gilbert C."/>
            <person name="Cordaux R."/>
        </authorList>
    </citation>
    <scope>NUCLEOTIDE SEQUENCE [LARGE SCALE GENOMIC DNA]</scope>
    <source>
        <strain evidence="1">ANa2</strain>
        <tissue evidence="1">Whole body excluding digestive tract and cuticle</tissue>
    </source>
</reference>
<evidence type="ECO:0000313" key="2">
    <source>
        <dbReference type="Proteomes" id="UP000326759"/>
    </source>
</evidence>
<sequence length="92" mass="10660">MKYLPFLPLAFPDCYVIMGGCPENYEPPPSCLFKRCPPGSYCCFDGCYYTCSLLKYFSVVDPWPNKNIKVKELKYKKKVTYVRKCSSALHVH</sequence>
<organism evidence="1 2">
    <name type="scientific">Armadillidium nasatum</name>
    <dbReference type="NCBI Taxonomy" id="96803"/>
    <lineage>
        <taxon>Eukaryota</taxon>
        <taxon>Metazoa</taxon>
        <taxon>Ecdysozoa</taxon>
        <taxon>Arthropoda</taxon>
        <taxon>Crustacea</taxon>
        <taxon>Multicrustacea</taxon>
        <taxon>Malacostraca</taxon>
        <taxon>Eumalacostraca</taxon>
        <taxon>Peracarida</taxon>
        <taxon>Isopoda</taxon>
        <taxon>Oniscidea</taxon>
        <taxon>Crinocheta</taxon>
        <taxon>Armadillidiidae</taxon>
        <taxon>Armadillidium</taxon>
    </lineage>
</organism>